<dbReference type="Proteomes" id="UP000252477">
    <property type="component" value="Chromosome"/>
</dbReference>
<dbReference type="EMBL" id="CP029295">
    <property type="protein sequence ID" value="AXE60716.1"/>
    <property type="molecule type" value="Genomic_DNA"/>
</dbReference>
<reference evidence="1 2" key="1">
    <citation type="submission" date="2018-05" db="EMBL/GenBank/DDBJ databases">
        <title>Annotation of the Mycoplasma phocidae genome.</title>
        <authorList>
            <person name="Brown D.R."/>
            <person name="Kutish G.F."/>
            <person name="Frasca S.Jr."/>
        </authorList>
    </citation>
    <scope>NUCLEOTIDE SEQUENCE [LARGE SCALE GENOMIC DNA]</scope>
    <source>
        <strain evidence="1 2">105</strain>
    </source>
</reference>
<organism evidence="1 2">
    <name type="scientific">[Mycoplasma] phocae</name>
    <dbReference type="NCBI Taxonomy" id="142651"/>
    <lineage>
        <taxon>Bacteria</taxon>
        <taxon>Bacillati</taxon>
        <taxon>Mycoplasmatota</taxon>
        <taxon>Mycoplasmoidales</taxon>
        <taxon>Metamycoplasmataceae</taxon>
        <taxon>Metamycoplasma</taxon>
    </lineage>
</organism>
<evidence type="ECO:0000313" key="1">
    <source>
        <dbReference type="EMBL" id="AXE60716.1"/>
    </source>
</evidence>
<evidence type="ECO:0000313" key="2">
    <source>
        <dbReference type="Proteomes" id="UP000252477"/>
    </source>
</evidence>
<protein>
    <submittedName>
        <fullName evidence="1">Uncharacterized protein</fullName>
    </submittedName>
</protein>
<name>A0A2Z5IR61_9BACT</name>
<dbReference type="OrthoDB" id="398285at2"/>
<keyword evidence="2" id="KW-1185">Reference proteome</keyword>
<gene>
    <name evidence="1" type="ORF">DA803_01250</name>
</gene>
<dbReference type="AlphaFoldDB" id="A0A2Z5IR61"/>
<dbReference type="KEGG" id="mpho:DA803_01250"/>
<proteinExistence type="predicted"/>
<dbReference type="RefSeq" id="WP_114190828.1">
    <property type="nucleotide sequence ID" value="NZ_CP029295.1"/>
</dbReference>
<accession>A0A2Z5IR61</accession>
<sequence>MKRTIIVIYKILNSSFEVEVVEKTSSSIFPIFKTKVDILKFTKNNLVKFVEQTKLKIEAIIEGKLNEIVIFIENGQLLPINNKIIKIKIDDVNSLMNNPGSYFASFLNKQGFYLTDYSLIAKKNDQLFYLLKYIPLEVFKILEDIMLINKLNIAKICDFNSLQNYSLLPMHKSDTAIFVKLDNKKIDIELSISKNILKSNTINLGFDVLVDRISSKLNLSKSQILTAIANLNNLRKSKNENDIFLICNEFFLTIINFLNDFVEKNCNNLKLNLYIFNSKFKYFSPWINSLNEKQNLRIFKTEETNFLISKEVFGLMNIIESYSKKQNELTITTELFTIDTIALNKDNQNHLYYQ</sequence>